<evidence type="ECO:0000313" key="3">
    <source>
        <dbReference type="Proteomes" id="UP000001299"/>
    </source>
</evidence>
<protein>
    <submittedName>
        <fullName evidence="2">Uncharacterized protein</fullName>
    </submittedName>
</protein>
<dbReference type="AlphaFoldDB" id="E0S4D2"/>
<feature type="transmembrane region" description="Helical" evidence="1">
    <location>
        <begin position="7"/>
        <end position="32"/>
    </location>
</feature>
<keyword evidence="2" id="KW-0614">Plasmid</keyword>
<evidence type="ECO:0000256" key="1">
    <source>
        <dbReference type="SAM" id="Phobius"/>
    </source>
</evidence>
<keyword evidence="1" id="KW-0812">Transmembrane</keyword>
<accession>E0S4D2</accession>
<dbReference type="EMBL" id="CP001812">
    <property type="protein sequence ID" value="ADL36264.1"/>
    <property type="molecule type" value="Genomic_DNA"/>
</dbReference>
<feature type="transmembrane region" description="Helical" evidence="1">
    <location>
        <begin position="38"/>
        <end position="57"/>
    </location>
</feature>
<dbReference type="Proteomes" id="UP000001299">
    <property type="component" value="Plasmid pCY360"/>
</dbReference>
<dbReference type="RefSeq" id="WP_013282913.1">
    <property type="nucleotide sequence ID" value="NC_014389.1"/>
</dbReference>
<sequence length="151" mass="17132">MFSPYQTIALTHITSAVYIIITLIFSVLIIWLSQKIRYGLINLAFFLTLGVFGGLMYRDIARFTALEIADTVNGRTVENVEIIQHQIAQEIKITTSDGNMTTVTNIEGVSYAIIHISPDNMWHVIVDTDTGRVDMYRPEDTMQGYKLIRSK</sequence>
<name>E0S4D2_BUTPB</name>
<evidence type="ECO:0000313" key="2">
    <source>
        <dbReference type="EMBL" id="ADL36264.1"/>
    </source>
</evidence>
<reference evidence="2 3" key="1">
    <citation type="journal article" date="2010" name="PLoS ONE">
        <title>The glycobiome of the rumen bacterium Butyrivibrio proteoclasticus B316(T) highlights adaptation to a polysaccharide-rich environment.</title>
        <authorList>
            <person name="Kelly W.J."/>
            <person name="Leahy S.C."/>
            <person name="Altermann E."/>
            <person name="Yeoman C.J."/>
            <person name="Dunne J.C."/>
            <person name="Kong Z."/>
            <person name="Pacheco D.M."/>
            <person name="Li D."/>
            <person name="Noel S.J."/>
            <person name="Moon C.D."/>
            <person name="Cookson A.L."/>
            <person name="Attwood G.T."/>
        </authorList>
    </citation>
    <scope>NUCLEOTIDE SEQUENCE [LARGE SCALE GENOMIC DNA]</scope>
    <source>
        <strain evidence="3">ATCC 51982 / DSM 14932 / B316</strain>
        <plasmid evidence="3">Plasmid pCY360</plasmid>
    </source>
</reference>
<proteinExistence type="predicted"/>
<gene>
    <name evidence="2" type="ordered locus">bpr_II327</name>
</gene>
<organism evidence="2 3">
    <name type="scientific">Butyrivibrio proteoclasticus (strain ATCC 51982 / DSM 14932 / B316)</name>
    <name type="common">Clostridium proteoclasticum</name>
    <dbReference type="NCBI Taxonomy" id="515622"/>
    <lineage>
        <taxon>Bacteria</taxon>
        <taxon>Bacillati</taxon>
        <taxon>Bacillota</taxon>
        <taxon>Clostridia</taxon>
        <taxon>Lachnospirales</taxon>
        <taxon>Lachnospiraceae</taxon>
        <taxon>Butyrivibrio</taxon>
    </lineage>
</organism>
<dbReference type="HOGENOM" id="CLU_1727942_0_0_9"/>
<keyword evidence="3" id="KW-1185">Reference proteome</keyword>
<keyword evidence="1" id="KW-0472">Membrane</keyword>
<geneLocation type="plasmid" evidence="2 3">
    <name>pCY360</name>
</geneLocation>
<dbReference type="KEGG" id="bpb:bpr_II327"/>
<keyword evidence="1" id="KW-1133">Transmembrane helix</keyword>